<dbReference type="CDD" id="cd04724">
    <property type="entry name" value="Tryptophan_synthase_alpha"/>
    <property type="match status" value="1"/>
</dbReference>
<evidence type="ECO:0000313" key="11">
    <source>
        <dbReference type="Proteomes" id="UP000186400"/>
    </source>
</evidence>
<evidence type="ECO:0000256" key="1">
    <source>
        <dbReference type="ARBA" id="ARBA00004733"/>
    </source>
</evidence>
<comment type="catalytic activity">
    <reaction evidence="7 8">
        <text>(1S,2R)-1-C-(indol-3-yl)glycerol 3-phosphate + L-serine = D-glyceraldehyde 3-phosphate + L-tryptophan + H2O</text>
        <dbReference type="Rhea" id="RHEA:10532"/>
        <dbReference type="ChEBI" id="CHEBI:15377"/>
        <dbReference type="ChEBI" id="CHEBI:33384"/>
        <dbReference type="ChEBI" id="CHEBI:57912"/>
        <dbReference type="ChEBI" id="CHEBI:58866"/>
        <dbReference type="ChEBI" id="CHEBI:59776"/>
        <dbReference type="EC" id="4.2.1.20"/>
    </reaction>
</comment>
<comment type="subunit">
    <text evidence="2 8">Tetramer of two alpha and two beta chains.</text>
</comment>
<keyword evidence="11" id="KW-1185">Reference proteome</keyword>
<dbReference type="UniPathway" id="UPA00035">
    <property type="reaction ID" value="UER00044"/>
</dbReference>
<keyword evidence="5 8" id="KW-0057">Aromatic amino acid biosynthesis</keyword>
<proteinExistence type="inferred from homology"/>
<evidence type="ECO:0000256" key="6">
    <source>
        <dbReference type="ARBA" id="ARBA00023239"/>
    </source>
</evidence>
<keyword evidence="4 8" id="KW-0822">Tryptophan biosynthesis</keyword>
<keyword evidence="3 8" id="KW-0028">Amino-acid biosynthesis</keyword>
<dbReference type="InterPro" id="IPR011060">
    <property type="entry name" value="RibuloseP-bd_barrel"/>
</dbReference>
<evidence type="ECO:0000256" key="2">
    <source>
        <dbReference type="ARBA" id="ARBA00011270"/>
    </source>
</evidence>
<dbReference type="PANTHER" id="PTHR43406:SF1">
    <property type="entry name" value="TRYPTOPHAN SYNTHASE ALPHA CHAIN, CHLOROPLASTIC"/>
    <property type="match status" value="1"/>
</dbReference>
<evidence type="ECO:0000256" key="3">
    <source>
        <dbReference type="ARBA" id="ARBA00022605"/>
    </source>
</evidence>
<reference evidence="10 11" key="1">
    <citation type="submission" date="2017-01" db="EMBL/GenBank/DDBJ databases">
        <authorList>
            <person name="Mah S.A."/>
            <person name="Swanson W.J."/>
            <person name="Moy G.W."/>
            <person name="Vacquier V.D."/>
        </authorList>
    </citation>
    <scope>NUCLEOTIDE SEQUENCE [LARGE SCALE GENOMIC DNA]</scope>
    <source>
        <strain evidence="10 11">ASpG1</strain>
    </source>
</reference>
<evidence type="ECO:0000256" key="9">
    <source>
        <dbReference type="RuleBase" id="RU003662"/>
    </source>
</evidence>
<evidence type="ECO:0000256" key="5">
    <source>
        <dbReference type="ARBA" id="ARBA00023141"/>
    </source>
</evidence>
<dbReference type="OrthoDB" id="9804578at2"/>
<comment type="pathway">
    <text evidence="1 8">Amino-acid biosynthesis; L-tryptophan biosynthesis; L-tryptophan from chorismate: step 5/5.</text>
</comment>
<dbReference type="Gene3D" id="3.20.20.70">
    <property type="entry name" value="Aldolase class I"/>
    <property type="match status" value="1"/>
</dbReference>
<feature type="active site" description="Proton acceptor" evidence="8">
    <location>
        <position position="34"/>
    </location>
</feature>
<sequence>MPAVMAHMIPYYPDLARSRRVAQALIAGGVAYLEVQFPYSDPAADGPVIQAATAEALRQGFSPDAGWDFVESLTSQERTPPVFVMSYAGLVFARGVDRFVREAARRGVAGVIVPDLPLDSDEGLLDAGRRHGVDVVPVIAFGATPERIGLVHRSRSSYVYAAIRRGITGSETLIGPETIAFLQELGSSGAKVLAGFGVSTAEQVRAVTAQAHAAVVGSAFVRAVEESLHNEEEDPFERVHALASCLVGEDAPEMR</sequence>
<organism evidence="10 11">
    <name type="scientific">Alkalispirochaeta americana</name>
    <dbReference type="NCBI Taxonomy" id="159291"/>
    <lineage>
        <taxon>Bacteria</taxon>
        <taxon>Pseudomonadati</taxon>
        <taxon>Spirochaetota</taxon>
        <taxon>Spirochaetia</taxon>
        <taxon>Spirochaetales</taxon>
        <taxon>Spirochaetaceae</taxon>
        <taxon>Alkalispirochaeta</taxon>
    </lineage>
</organism>
<evidence type="ECO:0000256" key="7">
    <source>
        <dbReference type="ARBA" id="ARBA00049047"/>
    </source>
</evidence>
<comment type="similarity">
    <text evidence="8 9">Belongs to the TrpA family.</text>
</comment>
<name>A0A1N6SBW8_9SPIO</name>
<dbReference type="AlphaFoldDB" id="A0A1N6SBW8"/>
<comment type="function">
    <text evidence="8">The alpha subunit is responsible for the aldol cleavage of indoleglycerol phosphate to indole and glyceraldehyde 3-phosphate.</text>
</comment>
<dbReference type="EC" id="4.2.1.20" evidence="8"/>
<dbReference type="HAMAP" id="MF_00131">
    <property type="entry name" value="Trp_synth_alpha"/>
    <property type="match status" value="1"/>
</dbReference>
<keyword evidence="6 8" id="KW-0456">Lyase</keyword>
<protein>
    <recommendedName>
        <fullName evidence="8">Tryptophan synthase alpha chain</fullName>
        <ecNumber evidence="8">4.2.1.20</ecNumber>
    </recommendedName>
</protein>
<dbReference type="STRING" id="159291.SAMN05920897_1087"/>
<dbReference type="InterPro" id="IPR013785">
    <property type="entry name" value="Aldolase_TIM"/>
</dbReference>
<dbReference type="GO" id="GO:0004834">
    <property type="term" value="F:tryptophan synthase activity"/>
    <property type="evidence" value="ECO:0007669"/>
    <property type="project" value="UniProtKB-UniRule"/>
</dbReference>
<dbReference type="SUPFAM" id="SSF51366">
    <property type="entry name" value="Ribulose-phoshate binding barrel"/>
    <property type="match status" value="1"/>
</dbReference>
<dbReference type="GO" id="GO:0005829">
    <property type="term" value="C:cytosol"/>
    <property type="evidence" value="ECO:0007669"/>
    <property type="project" value="TreeGrafter"/>
</dbReference>
<dbReference type="EMBL" id="FTMS01000008">
    <property type="protein sequence ID" value="SIQ38446.1"/>
    <property type="molecule type" value="Genomic_DNA"/>
</dbReference>
<gene>
    <name evidence="8" type="primary">trpA</name>
    <name evidence="10" type="ORF">SAMN05920897_1087</name>
</gene>
<evidence type="ECO:0000256" key="8">
    <source>
        <dbReference type="HAMAP-Rule" id="MF_00131"/>
    </source>
</evidence>
<dbReference type="PANTHER" id="PTHR43406">
    <property type="entry name" value="TRYPTOPHAN SYNTHASE, ALPHA CHAIN"/>
    <property type="match status" value="1"/>
</dbReference>
<dbReference type="InterPro" id="IPR002028">
    <property type="entry name" value="Trp_synthase_suA"/>
</dbReference>
<dbReference type="Pfam" id="PF00290">
    <property type="entry name" value="Trp_syntA"/>
    <property type="match status" value="1"/>
</dbReference>
<accession>A0A1N6SBW8</accession>
<dbReference type="Proteomes" id="UP000186400">
    <property type="component" value="Unassembled WGS sequence"/>
</dbReference>
<dbReference type="NCBIfam" id="TIGR00262">
    <property type="entry name" value="trpA"/>
    <property type="match status" value="1"/>
</dbReference>
<evidence type="ECO:0000313" key="10">
    <source>
        <dbReference type="EMBL" id="SIQ38446.1"/>
    </source>
</evidence>
<evidence type="ECO:0000256" key="4">
    <source>
        <dbReference type="ARBA" id="ARBA00022822"/>
    </source>
</evidence>
<feature type="active site" description="Proton acceptor" evidence="8">
    <location>
        <position position="45"/>
    </location>
</feature>